<proteinExistence type="predicted"/>
<accession>A0AA89BQ13</accession>
<keyword evidence="1" id="KW-0175">Coiled coil</keyword>
<dbReference type="EMBL" id="VSWD01000010">
    <property type="protein sequence ID" value="KAK3091090.1"/>
    <property type="molecule type" value="Genomic_DNA"/>
</dbReference>
<dbReference type="Proteomes" id="UP001186944">
    <property type="component" value="Unassembled WGS sequence"/>
</dbReference>
<sequence length="915" mass="104478">MPLHSEAPPSNGIDVSNLQSQIKSYEEFTQQLQSQIQSLTEKADVSYKELHSKSTELSQLQEKYSALLSGLVRAETVKSELHSQLVTLEEEVASYERTLSDKEALCSELQSQIMVLSQQVQSKEESDSVTDSEKERIISDLSENLKQANETLRTKEEIISQLEERSASFDELLQSLQTEVRSKTELVNQLQSSVTSYETEKGVLEEEKQSLSKDLELTSEKIVELSDKLVTQEEELSKLKHELHSLCTELSLPDSLNTSQTLNSIRQSVISTNTEKEELRSHLSKLESEKDKNIYKQSTNLSRKMSENVVPLASDESDIITSLREEIKQQAEKIEELKEIEEQYQMINEELNEAVAENEKLQAEIVTGNVKANLFDKRESEIKSLKEQVNKLQEEKSELENKGTKDGAQDVLDTSGGDQSGTDLQEQLDLINEELNETVTENEELRGQIATLSMKVQMLQSSQSPTKDSSIDGEGQAKIQELEEQLHLVNEDLNEAMTENDHLKAQIFEMNARMQIQDKLEHDVKTRQAAPSAEGPGADTSNTQELQQLRENLSKLSGENEKLRAQLQVTDAKGQMFDTLQKEYDSVNEQYNKILTDNSGMAKKIEELHQRLQLQGTQEVNTAYMNEQHSHLAKEKQRLISHIDNLEKQIQELADVNTGLDQEVMKLKAAQQQLVFDNDTLKAQMVLTRSDGGQTEAFQTDYQRLQGQFTTAMEQKNQIQAEWNQAMHSLKQREARCQQLAMQVSQLAEDRSYLNKQLGHLSKSLREREQELQGLQQQYRILYQTHLSVQAKILETERKAVDEAMQRACRVKLEAVKISPENVVVEKVAPNEVKLEIDDNPDNLQVADLRTKLEEAEQMRIKMQDHQTRLEKTLTAEREQRLQLEESLATLQEHIKMAAENKDVGCLQLHQYWNL</sequence>
<feature type="coiled-coil region" evidence="1">
    <location>
        <begin position="15"/>
        <end position="42"/>
    </location>
</feature>
<comment type="caution">
    <text evidence="3">The sequence shown here is derived from an EMBL/GenBank/DDBJ whole genome shotgun (WGS) entry which is preliminary data.</text>
</comment>
<dbReference type="GO" id="GO:0005794">
    <property type="term" value="C:Golgi apparatus"/>
    <property type="evidence" value="ECO:0007669"/>
    <property type="project" value="InterPro"/>
</dbReference>
<dbReference type="PANTHER" id="PTHR18887:SF5">
    <property type="entry name" value="GOLGIN SUBFAMILY B MEMBER 1-LIKE"/>
    <property type="match status" value="1"/>
</dbReference>
<feature type="coiled-coil region" evidence="1">
    <location>
        <begin position="71"/>
        <end position="289"/>
    </location>
</feature>
<keyword evidence="4" id="KW-1185">Reference proteome</keyword>
<organism evidence="3 4">
    <name type="scientific">Pinctada imbricata</name>
    <name type="common">Atlantic pearl-oyster</name>
    <name type="synonym">Pinctada martensii</name>
    <dbReference type="NCBI Taxonomy" id="66713"/>
    <lineage>
        <taxon>Eukaryota</taxon>
        <taxon>Metazoa</taxon>
        <taxon>Spiralia</taxon>
        <taxon>Lophotrochozoa</taxon>
        <taxon>Mollusca</taxon>
        <taxon>Bivalvia</taxon>
        <taxon>Autobranchia</taxon>
        <taxon>Pteriomorphia</taxon>
        <taxon>Pterioida</taxon>
        <taxon>Pterioidea</taxon>
        <taxon>Pteriidae</taxon>
        <taxon>Pinctada</taxon>
    </lineage>
</organism>
<evidence type="ECO:0000256" key="2">
    <source>
        <dbReference type="SAM" id="MobiDB-lite"/>
    </source>
</evidence>
<dbReference type="PANTHER" id="PTHR18887">
    <property type="entry name" value="GOLGI-ASSOCIATED PROTEIN GCP360-RELATED"/>
    <property type="match status" value="1"/>
</dbReference>
<evidence type="ECO:0000256" key="1">
    <source>
        <dbReference type="SAM" id="Coils"/>
    </source>
</evidence>
<feature type="coiled-coil region" evidence="1">
    <location>
        <begin position="546"/>
        <end position="573"/>
    </location>
</feature>
<dbReference type="AlphaFoldDB" id="A0AA89BQ13"/>
<gene>
    <name evidence="3" type="ORF">FSP39_017042</name>
</gene>
<evidence type="ECO:0000313" key="3">
    <source>
        <dbReference type="EMBL" id="KAK3091090.1"/>
    </source>
</evidence>
<reference evidence="3" key="1">
    <citation type="submission" date="2019-08" db="EMBL/GenBank/DDBJ databases">
        <title>The improved chromosome-level genome for the pearl oyster Pinctada fucata martensii using PacBio sequencing and Hi-C.</title>
        <authorList>
            <person name="Zheng Z."/>
        </authorList>
    </citation>
    <scope>NUCLEOTIDE SEQUENCE</scope>
    <source>
        <strain evidence="3">ZZ-2019</strain>
        <tissue evidence="3">Adductor muscle</tissue>
    </source>
</reference>
<feature type="region of interest" description="Disordered" evidence="2">
    <location>
        <begin position="393"/>
        <end position="422"/>
    </location>
</feature>
<feature type="coiled-coil region" evidence="1">
    <location>
        <begin position="702"/>
        <end position="785"/>
    </location>
</feature>
<feature type="coiled-coil region" evidence="1">
    <location>
        <begin position="479"/>
        <end position="513"/>
    </location>
</feature>
<evidence type="ECO:0000313" key="4">
    <source>
        <dbReference type="Proteomes" id="UP001186944"/>
    </source>
</evidence>
<feature type="region of interest" description="Disordered" evidence="2">
    <location>
        <begin position="521"/>
        <end position="543"/>
    </location>
</feature>
<name>A0AA89BQ13_PINIB</name>
<feature type="coiled-coil region" evidence="1">
    <location>
        <begin position="629"/>
        <end position="663"/>
    </location>
</feature>
<dbReference type="InterPro" id="IPR026202">
    <property type="entry name" value="GOLGB1"/>
</dbReference>
<feature type="compositionally biased region" description="Basic and acidic residues" evidence="2">
    <location>
        <begin position="393"/>
        <end position="408"/>
    </location>
</feature>
<feature type="coiled-coil region" evidence="1">
    <location>
        <begin position="846"/>
        <end position="901"/>
    </location>
</feature>
<dbReference type="SUPFAM" id="SSF90257">
    <property type="entry name" value="Myosin rod fragments"/>
    <property type="match status" value="1"/>
</dbReference>
<protein>
    <submittedName>
        <fullName evidence="3">Uncharacterized protein</fullName>
    </submittedName>
</protein>